<evidence type="ECO:0000313" key="3">
    <source>
        <dbReference type="Proteomes" id="UP000663828"/>
    </source>
</evidence>
<evidence type="ECO:0000313" key="2">
    <source>
        <dbReference type="EMBL" id="CAF1479676.1"/>
    </source>
</evidence>
<protein>
    <submittedName>
        <fullName evidence="2">Uncharacterized protein</fullName>
    </submittedName>
</protein>
<dbReference type="Proteomes" id="UP000663828">
    <property type="component" value="Unassembled WGS sequence"/>
</dbReference>
<sequence>MNIPTGMSPQTAMHYRNIDVQLRNVFNQSYEQQLRAAHGQMHQLHVGHGAAFAANNSHKYVNNSGRGAQRNAHRHH</sequence>
<accession>A0A815RP54</accession>
<organism evidence="2 4">
    <name type="scientific">Adineta ricciae</name>
    <name type="common">Rotifer</name>
    <dbReference type="NCBI Taxonomy" id="249248"/>
    <lineage>
        <taxon>Eukaryota</taxon>
        <taxon>Metazoa</taxon>
        <taxon>Spiralia</taxon>
        <taxon>Gnathifera</taxon>
        <taxon>Rotifera</taxon>
        <taxon>Eurotatoria</taxon>
        <taxon>Bdelloidea</taxon>
        <taxon>Adinetida</taxon>
        <taxon>Adinetidae</taxon>
        <taxon>Adineta</taxon>
    </lineage>
</organism>
<comment type="caution">
    <text evidence="2">The sequence shown here is derived from an EMBL/GenBank/DDBJ whole genome shotgun (WGS) entry which is preliminary data.</text>
</comment>
<name>A0A815RP54_ADIRI</name>
<evidence type="ECO:0000313" key="1">
    <source>
        <dbReference type="EMBL" id="CAF1056904.1"/>
    </source>
</evidence>
<dbReference type="EMBL" id="CAJNOR010001014">
    <property type="protein sequence ID" value="CAF1056904.1"/>
    <property type="molecule type" value="Genomic_DNA"/>
</dbReference>
<dbReference type="Proteomes" id="UP000663852">
    <property type="component" value="Unassembled WGS sequence"/>
</dbReference>
<dbReference type="EMBL" id="CAJNOJ010000540">
    <property type="protein sequence ID" value="CAF1479676.1"/>
    <property type="molecule type" value="Genomic_DNA"/>
</dbReference>
<keyword evidence="3" id="KW-1185">Reference proteome</keyword>
<evidence type="ECO:0000313" key="4">
    <source>
        <dbReference type="Proteomes" id="UP000663852"/>
    </source>
</evidence>
<proteinExistence type="predicted"/>
<dbReference type="AlphaFoldDB" id="A0A815RP54"/>
<gene>
    <name evidence="2" type="ORF">EDS130_LOCUS41357</name>
    <name evidence="1" type="ORF">XAT740_LOCUS16072</name>
</gene>
<reference evidence="2" key="1">
    <citation type="submission" date="2021-02" db="EMBL/GenBank/DDBJ databases">
        <authorList>
            <person name="Nowell W R."/>
        </authorList>
    </citation>
    <scope>NUCLEOTIDE SEQUENCE</scope>
</reference>